<reference evidence="7 8" key="2">
    <citation type="submission" date="2018-05" db="EMBL/GenBank/DDBJ databases">
        <authorList>
            <person name="Lanie J.A."/>
            <person name="Ng W.-L."/>
            <person name="Kazmierczak K.M."/>
            <person name="Andrzejewski T.M."/>
            <person name="Davidsen T.M."/>
            <person name="Wayne K.J."/>
            <person name="Tettelin H."/>
            <person name="Glass J.I."/>
            <person name="Rusch D."/>
            <person name="Podicherti R."/>
            <person name="Tsui H.-C.T."/>
            <person name="Winkler M.E."/>
        </authorList>
    </citation>
    <scope>NUCLEOTIDE SEQUENCE [LARGE SCALE GENOMIC DNA]</scope>
    <source>
        <strain evidence="7 8">C305</strain>
    </source>
</reference>
<comment type="caution">
    <text evidence="7">The sequence shown here is derived from an EMBL/GenBank/DDBJ whole genome shotgun (WGS) entry which is preliminary data.</text>
</comment>
<dbReference type="InterPro" id="IPR050833">
    <property type="entry name" value="Poly_Biosynth_Transport"/>
</dbReference>
<name>A0A2U2XF33_9FLAO</name>
<dbReference type="RefSeq" id="WP_109358520.1">
    <property type="nucleotide sequence ID" value="NZ_QFRJ01000002.1"/>
</dbReference>
<evidence type="ECO:0000313" key="7">
    <source>
        <dbReference type="EMBL" id="PWH86409.1"/>
    </source>
</evidence>
<proteinExistence type="predicted"/>
<keyword evidence="8" id="KW-1185">Reference proteome</keyword>
<protein>
    <recommendedName>
        <fullName evidence="9">Polysaccharide biosynthesis protein C-terminal domain-containing protein</fullName>
    </recommendedName>
</protein>
<feature type="transmembrane region" description="Helical" evidence="6">
    <location>
        <begin position="155"/>
        <end position="173"/>
    </location>
</feature>
<dbReference type="PANTHER" id="PTHR30250">
    <property type="entry name" value="PST FAMILY PREDICTED COLANIC ACID TRANSPORTER"/>
    <property type="match status" value="1"/>
</dbReference>
<dbReference type="AlphaFoldDB" id="A0A2U2XF33"/>
<accession>A0A2U2XF33</accession>
<dbReference type="OrthoDB" id="1420880at2"/>
<organism evidence="7 8">
    <name type="scientific">Brumimicrobium oceani</name>
    <dbReference type="NCBI Taxonomy" id="2100725"/>
    <lineage>
        <taxon>Bacteria</taxon>
        <taxon>Pseudomonadati</taxon>
        <taxon>Bacteroidota</taxon>
        <taxon>Flavobacteriia</taxon>
        <taxon>Flavobacteriales</taxon>
        <taxon>Crocinitomicaceae</taxon>
        <taxon>Brumimicrobium</taxon>
    </lineage>
</organism>
<gene>
    <name evidence="7" type="ORF">DIT68_03995</name>
</gene>
<feature type="transmembrane region" description="Helical" evidence="6">
    <location>
        <begin position="121"/>
        <end position="143"/>
    </location>
</feature>
<keyword evidence="3 6" id="KW-0812">Transmembrane</keyword>
<dbReference type="Proteomes" id="UP000245370">
    <property type="component" value="Unassembled WGS sequence"/>
</dbReference>
<dbReference type="GO" id="GO:0005886">
    <property type="term" value="C:plasma membrane"/>
    <property type="evidence" value="ECO:0007669"/>
    <property type="project" value="UniProtKB-SubCell"/>
</dbReference>
<feature type="transmembrane region" description="Helical" evidence="6">
    <location>
        <begin position="328"/>
        <end position="348"/>
    </location>
</feature>
<feature type="transmembrane region" description="Helical" evidence="6">
    <location>
        <begin position="298"/>
        <end position="322"/>
    </location>
</feature>
<keyword evidence="4 6" id="KW-1133">Transmembrane helix</keyword>
<reference evidence="7 8" key="1">
    <citation type="submission" date="2018-05" db="EMBL/GenBank/DDBJ databases">
        <title>Brumimicrobium oceani sp. nov., isolated from coastal sediment.</title>
        <authorList>
            <person name="Kou Y."/>
        </authorList>
    </citation>
    <scope>NUCLEOTIDE SEQUENCE [LARGE SCALE GENOMIC DNA]</scope>
    <source>
        <strain evidence="7 8">C305</strain>
    </source>
</reference>
<feature type="transmembrane region" description="Helical" evidence="6">
    <location>
        <begin position="12"/>
        <end position="34"/>
    </location>
</feature>
<evidence type="ECO:0000256" key="4">
    <source>
        <dbReference type="ARBA" id="ARBA00022989"/>
    </source>
</evidence>
<comment type="subcellular location">
    <subcellularLocation>
        <location evidence="1">Cell membrane</location>
        <topology evidence="1">Multi-pass membrane protein</topology>
    </subcellularLocation>
</comment>
<feature type="transmembrane region" description="Helical" evidence="6">
    <location>
        <begin position="208"/>
        <end position="226"/>
    </location>
</feature>
<evidence type="ECO:0000256" key="6">
    <source>
        <dbReference type="SAM" id="Phobius"/>
    </source>
</evidence>
<feature type="transmembrane region" description="Helical" evidence="6">
    <location>
        <begin position="386"/>
        <end position="409"/>
    </location>
</feature>
<dbReference type="EMBL" id="QFRJ01000002">
    <property type="protein sequence ID" value="PWH86409.1"/>
    <property type="molecule type" value="Genomic_DNA"/>
</dbReference>
<evidence type="ECO:0008006" key="9">
    <source>
        <dbReference type="Google" id="ProtNLM"/>
    </source>
</evidence>
<keyword evidence="2" id="KW-1003">Cell membrane</keyword>
<evidence type="ECO:0000256" key="5">
    <source>
        <dbReference type="ARBA" id="ARBA00023136"/>
    </source>
</evidence>
<feature type="transmembrane region" description="Helical" evidence="6">
    <location>
        <begin position="86"/>
        <end position="109"/>
    </location>
</feature>
<feature type="transmembrane region" description="Helical" evidence="6">
    <location>
        <begin position="46"/>
        <end position="65"/>
    </location>
</feature>
<evidence type="ECO:0000256" key="3">
    <source>
        <dbReference type="ARBA" id="ARBA00022692"/>
    </source>
</evidence>
<feature type="transmembrane region" description="Helical" evidence="6">
    <location>
        <begin position="360"/>
        <end position="380"/>
    </location>
</feature>
<dbReference type="PANTHER" id="PTHR30250:SF11">
    <property type="entry name" value="O-ANTIGEN TRANSPORTER-RELATED"/>
    <property type="match status" value="1"/>
</dbReference>
<keyword evidence="5 6" id="KW-0472">Membrane</keyword>
<evidence type="ECO:0000313" key="8">
    <source>
        <dbReference type="Proteomes" id="UP000245370"/>
    </source>
</evidence>
<evidence type="ECO:0000256" key="1">
    <source>
        <dbReference type="ARBA" id="ARBA00004651"/>
    </source>
</evidence>
<evidence type="ECO:0000256" key="2">
    <source>
        <dbReference type="ARBA" id="ARBA00022475"/>
    </source>
</evidence>
<sequence>MNFLKRNKTAGKYISSGLLKTLAQTISGFIILRWIDPKDLGQWQSFTVFVGYIQILTLGTTSGLNRELPYWLGKGDKQLAMKRLKTAGYFITSLSFVLMFATILIAAIFYLADNLSLNNTIMLVFAFSTGALTIQTNFLGATYRSSKSFDKLSKIQLFNTLLYFVFLPLVYFFNIWGYIIYQVGLALALYAGYQVFKPFKVSYKFEKDQFKALVMIGFPIYFWNYIAGLSRTIPRLILVLFGNPLLVGLYSPAGSVNAAMLNLPNYTNRYLFPQMAYKFGKTGDAKQVYNYAIKASKILFIVMIIGASFFALIIPTIFTNFFPKYIDGILAAQITIFSGVFYSINALIHNALNSLKVYKPLKYIVILRLIYIAGFSYISFLIVDDLLLAVSIGAVLSEFFNLFNYLFFFKKVSHK</sequence>